<dbReference type="InterPro" id="IPR001046">
    <property type="entry name" value="NRAMP_fam"/>
</dbReference>
<feature type="transmembrane region" description="Helical" evidence="6">
    <location>
        <begin position="401"/>
        <end position="424"/>
    </location>
</feature>
<evidence type="ECO:0000313" key="7">
    <source>
        <dbReference type="EMBL" id="AIE85838.1"/>
    </source>
</evidence>
<accession>A0A068NQJ8</accession>
<evidence type="ECO:0000256" key="2">
    <source>
        <dbReference type="ARBA" id="ARBA00022448"/>
    </source>
</evidence>
<dbReference type="EMBL" id="CP007139">
    <property type="protein sequence ID" value="AIE85838.1"/>
    <property type="molecule type" value="Genomic_DNA"/>
</dbReference>
<name>A0A068NQJ8_FIMGI</name>
<feature type="transmembrane region" description="Helical" evidence="6">
    <location>
        <begin position="152"/>
        <end position="169"/>
    </location>
</feature>
<keyword evidence="8" id="KW-1185">Reference proteome</keyword>
<dbReference type="Pfam" id="PF01566">
    <property type="entry name" value="Nramp"/>
    <property type="match status" value="1"/>
</dbReference>
<evidence type="ECO:0000256" key="5">
    <source>
        <dbReference type="ARBA" id="ARBA00023136"/>
    </source>
</evidence>
<dbReference type="PANTHER" id="PTHR11706:SF33">
    <property type="entry name" value="NATURAL RESISTANCE-ASSOCIATED MACROPHAGE PROTEIN 2"/>
    <property type="match status" value="1"/>
</dbReference>
<feature type="transmembrane region" description="Helical" evidence="6">
    <location>
        <begin position="338"/>
        <end position="358"/>
    </location>
</feature>
<dbReference type="OrthoDB" id="141480at2"/>
<proteinExistence type="predicted"/>
<evidence type="ECO:0000256" key="6">
    <source>
        <dbReference type="SAM" id="Phobius"/>
    </source>
</evidence>
<feature type="transmembrane region" description="Helical" evidence="6">
    <location>
        <begin position="46"/>
        <end position="66"/>
    </location>
</feature>
<dbReference type="RefSeq" id="WP_025225601.1">
    <property type="nucleotide sequence ID" value="NZ_CP007139.1"/>
</dbReference>
<evidence type="ECO:0000256" key="3">
    <source>
        <dbReference type="ARBA" id="ARBA00022692"/>
    </source>
</evidence>
<dbReference type="GO" id="GO:0005384">
    <property type="term" value="F:manganese ion transmembrane transporter activity"/>
    <property type="evidence" value="ECO:0007669"/>
    <property type="project" value="TreeGrafter"/>
</dbReference>
<keyword evidence="3 6" id="KW-0812">Transmembrane</keyword>
<evidence type="ECO:0000256" key="4">
    <source>
        <dbReference type="ARBA" id="ARBA00022989"/>
    </source>
</evidence>
<dbReference type="KEGG" id="fgi:OP10G_2470"/>
<dbReference type="AlphaFoldDB" id="A0A068NQJ8"/>
<feature type="transmembrane region" description="Helical" evidence="6">
    <location>
        <begin position="245"/>
        <end position="271"/>
    </location>
</feature>
<dbReference type="GO" id="GO:0034755">
    <property type="term" value="P:iron ion transmembrane transport"/>
    <property type="evidence" value="ECO:0007669"/>
    <property type="project" value="TreeGrafter"/>
</dbReference>
<dbReference type="HOGENOM" id="CLU_020088_6_2_0"/>
<dbReference type="STRING" id="661478.OP10G_2470"/>
<dbReference type="PANTHER" id="PTHR11706">
    <property type="entry name" value="SOLUTE CARRIER PROTEIN FAMILY 11 MEMBER"/>
    <property type="match status" value="1"/>
</dbReference>
<feature type="transmembrane region" description="Helical" evidence="6">
    <location>
        <begin position="364"/>
        <end position="386"/>
    </location>
</feature>
<keyword evidence="2" id="KW-0813">Transport</keyword>
<feature type="transmembrane region" description="Helical" evidence="6">
    <location>
        <begin position="189"/>
        <end position="208"/>
    </location>
</feature>
<reference evidence="7 8" key="1">
    <citation type="journal article" date="2014" name="PLoS ONE">
        <title>The first complete genome sequence of the class fimbriimonadia in the phylum armatimonadetes.</title>
        <authorList>
            <person name="Hu Z.Y."/>
            <person name="Wang Y.Z."/>
            <person name="Im W.T."/>
            <person name="Wang S.Y."/>
            <person name="Zhao G.P."/>
            <person name="Zheng H.J."/>
            <person name="Quan Z.X."/>
        </authorList>
    </citation>
    <scope>NUCLEOTIDE SEQUENCE [LARGE SCALE GENOMIC DNA]</scope>
    <source>
        <strain evidence="7">Gsoil 348</strain>
    </source>
</reference>
<dbReference type="Proteomes" id="UP000027982">
    <property type="component" value="Chromosome"/>
</dbReference>
<dbReference type="NCBIfam" id="NF037982">
    <property type="entry name" value="Nramp_1"/>
    <property type="match status" value="1"/>
</dbReference>
<dbReference type="GO" id="GO:0005886">
    <property type="term" value="C:plasma membrane"/>
    <property type="evidence" value="ECO:0007669"/>
    <property type="project" value="TreeGrafter"/>
</dbReference>
<dbReference type="GO" id="GO:0015086">
    <property type="term" value="F:cadmium ion transmembrane transporter activity"/>
    <property type="evidence" value="ECO:0007669"/>
    <property type="project" value="TreeGrafter"/>
</dbReference>
<comment type="subcellular location">
    <subcellularLocation>
        <location evidence="1">Membrane</location>
        <topology evidence="1">Multi-pass membrane protein</topology>
    </subcellularLocation>
</comment>
<feature type="transmembrane region" description="Helical" evidence="6">
    <location>
        <begin position="118"/>
        <end position="140"/>
    </location>
</feature>
<keyword evidence="5 6" id="KW-0472">Membrane</keyword>
<keyword evidence="4 6" id="KW-1133">Transmembrane helix</keyword>
<organism evidence="7 8">
    <name type="scientific">Fimbriimonas ginsengisoli Gsoil 348</name>
    <dbReference type="NCBI Taxonomy" id="661478"/>
    <lineage>
        <taxon>Bacteria</taxon>
        <taxon>Bacillati</taxon>
        <taxon>Armatimonadota</taxon>
        <taxon>Fimbriimonadia</taxon>
        <taxon>Fimbriimonadales</taxon>
        <taxon>Fimbriimonadaceae</taxon>
        <taxon>Fimbriimonas</taxon>
    </lineage>
</organism>
<evidence type="ECO:0000313" key="8">
    <source>
        <dbReference type="Proteomes" id="UP000027982"/>
    </source>
</evidence>
<protein>
    <submittedName>
        <fullName evidence="7">Manganese transport protein MntH</fullName>
    </submittedName>
</protein>
<evidence type="ECO:0000256" key="1">
    <source>
        <dbReference type="ARBA" id="ARBA00004141"/>
    </source>
</evidence>
<gene>
    <name evidence="7" type="ORF">OP10G_2470</name>
</gene>
<feature type="transmembrane region" description="Helical" evidence="6">
    <location>
        <begin position="87"/>
        <end position="106"/>
    </location>
</feature>
<sequence length="426" mass="45409">MPELKESDSTPRGIRLLGPGLITGASDDDPSGIGTYSQVGAQFGFGMLWTMLFAYPLMSAIQEIAARIGRATGHGIAGNLRRHYPTWFSVPIVTALLIANILNIGADIGAMGASLKLLIGGPALLYDVLFALTCVLGMMYCSYKRYSGILKWLTAVILAYVATAFIVKVPWTEALKATVIPGFSTSSSYLAALVGVLGTTISPYLFFWQASEEAEEVHDSKIEKALTRAPEQAKSQFHRIRIDTYVGMFASNLVAWFIILAAAVTLHAHGVVDIDSAQTAAKALKPLGGNLAFLLFAGGIIGTGMLAVPVLAGSAAYAVGEEMHRRVGIDYSPRRAPFFYIVLAVATAIGVGLNFTPINPIKALVWSAMINGVVASPVMVAMMLMIRNKKVMGDLAGEGKYLYVFGWLATTVMVAAVVAMFATIGR</sequence>
<dbReference type="eggNOG" id="COG1914">
    <property type="taxonomic scope" value="Bacteria"/>
</dbReference>
<feature type="transmembrane region" description="Helical" evidence="6">
    <location>
        <begin position="291"/>
        <end position="317"/>
    </location>
</feature>